<evidence type="ECO:0000313" key="4">
    <source>
        <dbReference type="EMBL" id="MCS5710370.1"/>
    </source>
</evidence>
<dbReference type="EMBL" id="LKAJ01000003">
    <property type="protein sequence ID" value="KRG21938.1"/>
    <property type="molecule type" value="Genomic_DNA"/>
</dbReference>
<dbReference type="Pfam" id="PF04072">
    <property type="entry name" value="LCM"/>
    <property type="match status" value="1"/>
</dbReference>
<dbReference type="InterPro" id="IPR007213">
    <property type="entry name" value="Ppm1/Ppm2/Tcmp"/>
</dbReference>
<dbReference type="EC" id="2.1.1.-" evidence="4"/>
<dbReference type="GO" id="GO:0032259">
    <property type="term" value="P:methylation"/>
    <property type="evidence" value="ECO:0007669"/>
    <property type="project" value="UniProtKB-KW"/>
</dbReference>
<accession>A0A0Q9YW45</accession>
<dbReference type="RefSeq" id="WP_075065756.1">
    <property type="nucleotide sequence ID" value="NZ_LKAJ02000001.1"/>
</dbReference>
<dbReference type="EMBL" id="LKAJ02000001">
    <property type="protein sequence ID" value="MCS5710370.1"/>
    <property type="molecule type" value="Genomic_DNA"/>
</dbReference>
<reference evidence="4" key="3">
    <citation type="submission" date="2021-06" db="EMBL/GenBank/DDBJ databases">
        <title>Genomic Description and Analysis of Intracellular Bacteria, Candidatus Berkiella cookevillensis and Candidatus Berkiella aquae.</title>
        <authorList>
            <person name="Kidane D.T."/>
            <person name="Mehari Y.T."/>
            <person name="Rice F.C."/>
            <person name="Arivett B.A."/>
            <person name="Farone A.L."/>
            <person name="Berk S.G."/>
            <person name="Farone M.B."/>
        </authorList>
    </citation>
    <scope>NUCLEOTIDE SEQUENCE</scope>
    <source>
        <strain evidence="4">HT99</strain>
    </source>
</reference>
<dbReference type="STRING" id="295108.HT99x_01132"/>
<evidence type="ECO:0000256" key="1">
    <source>
        <dbReference type="ARBA" id="ARBA00022603"/>
    </source>
</evidence>
<organism evidence="3">
    <name type="scientific">Candidatus Berkiella aquae</name>
    <dbReference type="NCBI Taxonomy" id="295108"/>
    <lineage>
        <taxon>Bacteria</taxon>
        <taxon>Pseudomonadati</taxon>
        <taxon>Pseudomonadota</taxon>
        <taxon>Gammaproteobacteria</taxon>
        <taxon>Candidatus Berkiellales</taxon>
        <taxon>Candidatus Berkiellaceae</taxon>
        <taxon>Candidatus Berkiella</taxon>
    </lineage>
</organism>
<evidence type="ECO:0000313" key="5">
    <source>
        <dbReference type="Proteomes" id="UP000051497"/>
    </source>
</evidence>
<keyword evidence="2 3" id="KW-0808">Transferase</keyword>
<name>A0A0Q9YW45_9GAMM</name>
<sequence>MKNTKPSQTAVWIAKGLLYLNLTGKLVGADDKSIALWRDCVNLAEPSWLSCLKYPWYRYYFSLLEYFTIPGLFKHYAARKQIIDRWTKNSLENQCEQVIVLAAGFDALTQQYYSRYPDVLFVEIDHPATQEVKKKAFMAGNAAAANVQFVSADLAKQTLLSVLSAHVNPSKKTLFIVEGLTMYFHEPIVKNIFSDLQQFFQNDLHVIFTFMEQRENGSIQFANASFMVDVWLKMQNETFRWGIAPNLLEKQFLEPLGYHQLQLLDPATDIAPPKTQGEWLCLARVKHD</sequence>
<reference evidence="4" key="2">
    <citation type="journal article" date="2016" name="Genome Announc.">
        <title>Draft Genome Sequences of Two Novel Amoeba-Resistant Intranuclear Bacteria, 'Candidatus Berkiella cookevillensis' and 'Candidatus Berkiella aquae'.</title>
        <authorList>
            <person name="Mehari Y.T."/>
            <person name="Arivett B.A."/>
            <person name="Farone A.L."/>
            <person name="Gunderson J.H."/>
            <person name="Farone M.B."/>
        </authorList>
    </citation>
    <scope>NUCLEOTIDE SEQUENCE</scope>
    <source>
        <strain evidence="4">HT99</strain>
    </source>
</reference>
<dbReference type="PANTHER" id="PTHR43619">
    <property type="entry name" value="S-ADENOSYL-L-METHIONINE-DEPENDENT METHYLTRANSFERASE YKTD-RELATED"/>
    <property type="match status" value="1"/>
</dbReference>
<dbReference type="GO" id="GO:0008168">
    <property type="term" value="F:methyltransferase activity"/>
    <property type="evidence" value="ECO:0007669"/>
    <property type="project" value="UniProtKB-KW"/>
</dbReference>
<dbReference type="Gene3D" id="3.40.50.150">
    <property type="entry name" value="Vaccinia Virus protein VP39"/>
    <property type="match status" value="1"/>
</dbReference>
<dbReference type="PANTHER" id="PTHR43619:SF2">
    <property type="entry name" value="S-ADENOSYL-L-METHIONINE-DEPENDENT METHYLTRANSFERASES SUPERFAMILY PROTEIN"/>
    <property type="match status" value="1"/>
</dbReference>
<dbReference type="SUPFAM" id="SSF53335">
    <property type="entry name" value="S-adenosyl-L-methionine-dependent methyltransferases"/>
    <property type="match status" value="1"/>
</dbReference>
<protein>
    <submittedName>
        <fullName evidence="4">Class I SAM-dependent methyltransferase</fullName>
        <ecNumber evidence="4">2.1.1.-</ecNumber>
    </submittedName>
    <submittedName>
        <fullName evidence="3">Leucine carboxyl methyltransferase</fullName>
    </submittedName>
</protein>
<comment type="caution">
    <text evidence="3">The sequence shown here is derived from an EMBL/GenBank/DDBJ whole genome shotgun (WGS) entry which is preliminary data.</text>
</comment>
<dbReference type="InterPro" id="IPR029063">
    <property type="entry name" value="SAM-dependent_MTases_sf"/>
</dbReference>
<dbReference type="OrthoDB" id="9800233at2"/>
<dbReference type="Proteomes" id="UP000051497">
    <property type="component" value="Unassembled WGS sequence"/>
</dbReference>
<keyword evidence="1 3" id="KW-0489">Methyltransferase</keyword>
<evidence type="ECO:0000256" key="2">
    <source>
        <dbReference type="ARBA" id="ARBA00022679"/>
    </source>
</evidence>
<proteinExistence type="predicted"/>
<gene>
    <name evidence="4" type="ORF">HT99x_002930</name>
    <name evidence="3" type="ORF">HT99x_01132</name>
</gene>
<reference evidence="3" key="1">
    <citation type="submission" date="2015-09" db="EMBL/GenBank/DDBJ databases">
        <title>Draft Genome Sequences of Two Novel Amoeba-resistant Intranuclear Bacteria, Candidatus Berkiella cookevillensis and Candidatus Berkiella aquae.</title>
        <authorList>
            <person name="Mehari Y.T."/>
            <person name="Arivett B.A."/>
            <person name="Farone A.L."/>
            <person name="Gunderson J.H."/>
            <person name="Farone M.B."/>
        </authorList>
    </citation>
    <scope>NUCLEOTIDE SEQUENCE [LARGE SCALE GENOMIC DNA]</scope>
    <source>
        <strain evidence="3">HT99</strain>
    </source>
</reference>
<evidence type="ECO:0000313" key="3">
    <source>
        <dbReference type="EMBL" id="KRG21938.1"/>
    </source>
</evidence>
<keyword evidence="5" id="KW-1185">Reference proteome</keyword>
<dbReference type="AlphaFoldDB" id="A0A0Q9YW45"/>